<feature type="compositionally biased region" description="Basic and acidic residues" evidence="1">
    <location>
        <begin position="409"/>
        <end position="428"/>
    </location>
</feature>
<organism evidence="2 3">
    <name type="scientific">Sphagnum troendelagicum</name>
    <dbReference type="NCBI Taxonomy" id="128251"/>
    <lineage>
        <taxon>Eukaryota</taxon>
        <taxon>Viridiplantae</taxon>
        <taxon>Streptophyta</taxon>
        <taxon>Embryophyta</taxon>
        <taxon>Bryophyta</taxon>
        <taxon>Sphagnophytina</taxon>
        <taxon>Sphagnopsida</taxon>
        <taxon>Sphagnales</taxon>
        <taxon>Sphagnaceae</taxon>
        <taxon>Sphagnum</taxon>
    </lineage>
</organism>
<feature type="compositionally biased region" description="Low complexity" evidence="1">
    <location>
        <begin position="334"/>
        <end position="349"/>
    </location>
</feature>
<evidence type="ECO:0000313" key="2">
    <source>
        <dbReference type="EMBL" id="CAK9216987.1"/>
    </source>
</evidence>
<feature type="compositionally biased region" description="Basic and acidic residues" evidence="1">
    <location>
        <begin position="303"/>
        <end position="314"/>
    </location>
</feature>
<feature type="compositionally biased region" description="Basic residues" evidence="1">
    <location>
        <begin position="766"/>
        <end position="777"/>
    </location>
</feature>
<name>A0ABP0UBA4_9BRYO</name>
<feature type="region of interest" description="Disordered" evidence="1">
    <location>
        <begin position="183"/>
        <end position="363"/>
    </location>
</feature>
<gene>
    <name evidence="2" type="ORF">CSSPTR1EN2_LOCUS13745</name>
</gene>
<feature type="region of interest" description="Disordered" evidence="1">
    <location>
        <begin position="590"/>
        <end position="828"/>
    </location>
</feature>
<feature type="compositionally biased region" description="Basic and acidic residues" evidence="1">
    <location>
        <begin position="793"/>
        <end position="816"/>
    </location>
</feature>
<feature type="compositionally biased region" description="Basic and acidic residues" evidence="1">
    <location>
        <begin position="183"/>
        <end position="193"/>
    </location>
</feature>
<feature type="compositionally biased region" description="Basic and acidic residues" evidence="1">
    <location>
        <begin position="143"/>
        <end position="154"/>
    </location>
</feature>
<feature type="compositionally biased region" description="Low complexity" evidence="1">
    <location>
        <begin position="251"/>
        <end position="263"/>
    </location>
</feature>
<feature type="region of interest" description="Disordered" evidence="1">
    <location>
        <begin position="397"/>
        <end position="524"/>
    </location>
</feature>
<accession>A0ABP0UBA4</accession>
<feature type="compositionally biased region" description="Basic residues" evidence="1">
    <location>
        <begin position="708"/>
        <end position="721"/>
    </location>
</feature>
<feature type="compositionally biased region" description="Acidic residues" evidence="1">
    <location>
        <begin position="446"/>
        <end position="461"/>
    </location>
</feature>
<evidence type="ECO:0000256" key="1">
    <source>
        <dbReference type="SAM" id="MobiDB-lite"/>
    </source>
</evidence>
<dbReference type="EMBL" id="OZ019894">
    <property type="protein sequence ID" value="CAK9216987.1"/>
    <property type="molecule type" value="Genomic_DNA"/>
</dbReference>
<evidence type="ECO:0000313" key="3">
    <source>
        <dbReference type="Proteomes" id="UP001497512"/>
    </source>
</evidence>
<feature type="compositionally biased region" description="Basic and acidic residues" evidence="1">
    <location>
        <begin position="350"/>
        <end position="363"/>
    </location>
</feature>
<feature type="compositionally biased region" description="Basic and acidic residues" evidence="1">
    <location>
        <begin position="691"/>
        <end position="707"/>
    </location>
</feature>
<feature type="compositionally biased region" description="Basic and acidic residues" evidence="1">
    <location>
        <begin position="642"/>
        <end position="668"/>
    </location>
</feature>
<feature type="region of interest" description="Disordered" evidence="1">
    <location>
        <begin position="87"/>
        <end position="154"/>
    </location>
</feature>
<protein>
    <submittedName>
        <fullName evidence="2">Uncharacterized protein</fullName>
    </submittedName>
</protein>
<keyword evidence="3" id="KW-1185">Reference proteome</keyword>
<feature type="compositionally biased region" description="Polar residues" evidence="1">
    <location>
        <begin position="508"/>
        <end position="524"/>
    </location>
</feature>
<feature type="compositionally biased region" description="Basic residues" evidence="1">
    <location>
        <begin position="110"/>
        <end position="132"/>
    </location>
</feature>
<feature type="compositionally biased region" description="Basic residues" evidence="1">
    <location>
        <begin position="194"/>
        <end position="220"/>
    </location>
</feature>
<reference evidence="2" key="1">
    <citation type="submission" date="2024-02" db="EMBL/GenBank/DDBJ databases">
        <authorList>
            <consortium name="ELIXIR-Norway"/>
            <consortium name="Elixir Norway"/>
        </authorList>
    </citation>
    <scope>NUCLEOTIDE SEQUENCE</scope>
</reference>
<dbReference type="Proteomes" id="UP001497512">
    <property type="component" value="Chromosome 2"/>
</dbReference>
<feature type="compositionally biased region" description="Basic and acidic residues" evidence="1">
    <location>
        <begin position="92"/>
        <end position="109"/>
    </location>
</feature>
<sequence>MNPGSGASNVDLSEAERLLKQSTAAPGLPNPAVPPHFMLMHQAVAMQQFQFQQALLLQQMMASQQAQARAATVKSAAEMAAARAAEISKQLKGNDPEGVEEKRSPDRSKSRSASRSRSLSKSRSRSPIRYRRDRSASRSPIRYRRDSRLSPSRSRDFYSYRSRSRRGYYRGRGDYPWNPSFRRDWDRDRDHYGRSSHRSRSRSPVRRRSRSHSHSPRGRRERSATPPRYRRDERRGAGRGSRRSRSRDLKPSPSRSSRSLSESIHGEDVSPRRKSKDSRRGESLSPEPKTGKRALSSSPAQGDQEKLDLEDRGGSKQGNGTAKLSLEHKGRTALSMSPRSLSVSLSPRQRSPEKQSEVDDDKLVMSAANNIAQEAGGRKTEGVTISEKAISNSTLSTWATEARVSPPEGIHEENPGGVRMKEKGKEFVARQGWQLRKESSGKGGDYFDDDSGEDKELDDWRDDMKAHEREKVKRKETKRESVKIEDKKSTAGQTPSIQDQERPAATLHVQTMKSSGKGNEVGSTVSVDLVGGFGVGMKRNIDAGGKELKKKLDVIKLKEVDRDLSDEDPTIEEKIERGVAEVGKRDQKVLCDADGSAGDATKEKTTGSTEDSEVEREVNLVFEGPKLPHDEGAVLKHTGRLGKSEDSTKELIRKSFKSSRDREDDKEIGALQLELNDEDVLASYKRKEKSRSRERSKRHEDDVDRDRRKDRHRKHRRKHRHRDEETEKEDDDTIEDKADTEGGKEKEERRHHRKHHSRDTNDERRDRKRRKHKHRGKSASESPAPELQFAEAEGGRDDVLSRKKSLSSHDERRGDVLKSLGYSGSGSE</sequence>
<feature type="compositionally biased region" description="Basic and acidic residues" evidence="1">
    <location>
        <begin position="462"/>
        <end position="489"/>
    </location>
</feature>
<proteinExistence type="predicted"/>
<feature type="compositionally biased region" description="Basic and acidic residues" evidence="1">
    <location>
        <begin position="735"/>
        <end position="748"/>
    </location>
</feature>